<accession>A0A482GEA5</accession>
<evidence type="ECO:0000313" key="2">
    <source>
        <dbReference type="EMBL" id="QBO63894.1"/>
    </source>
</evidence>
<dbReference type="EMBL" id="MK327938">
    <property type="protein sequence ID" value="QBO63894.1"/>
    <property type="molecule type" value="Genomic_DNA"/>
</dbReference>
<evidence type="ECO:0000256" key="1">
    <source>
        <dbReference type="SAM" id="Phobius"/>
    </source>
</evidence>
<proteinExistence type="predicted"/>
<evidence type="ECO:0000313" key="3">
    <source>
        <dbReference type="Proteomes" id="UP000294673"/>
    </source>
</evidence>
<gene>
    <name evidence="2" type="ORF">Goslar_00101</name>
</gene>
<organismHost>
    <name type="scientific">Escherichia coli</name>
    <dbReference type="NCBI Taxonomy" id="562"/>
</organismHost>
<sequence length="63" mass="7108">MGHMLLRGLTGMVLAWMAIGFCGMMFFMVDEPAARINVGLWFVFLMIAVFVIVSLLRNVGKRK</sequence>
<name>A0A482GEA5_BPGOS</name>
<protein>
    <submittedName>
        <fullName evidence="2">Uncharacterized protein</fullName>
    </submittedName>
</protein>
<keyword evidence="1" id="KW-1133">Transmembrane helix</keyword>
<feature type="transmembrane region" description="Helical" evidence="1">
    <location>
        <begin position="12"/>
        <end position="29"/>
    </location>
</feature>
<keyword evidence="1" id="KW-0812">Transmembrane</keyword>
<reference evidence="2 3" key="1">
    <citation type="submission" date="2018-12" db="EMBL/GenBank/DDBJ databases">
        <title>Still something new to discover - new insights into E. coli phage diversity and taxonomy.</title>
        <authorList>
            <person name="Korf I.H.E."/>
            <person name="Adriaennsens E."/>
            <person name="Dreiseikelmann B."/>
            <person name="Kropinski A."/>
            <person name="Nimtz M."/>
            <person name="Meier-Kolthoff J.P."/>
            <person name="Rohde M."/>
            <person name="van Raaij M."/>
            <person name="Wittmann J."/>
        </authorList>
    </citation>
    <scope>NUCLEOTIDE SEQUENCE [LARGE SCALE GENOMIC DNA]</scope>
</reference>
<organism evidence="2 3">
    <name type="scientific">Escherichia phage vB_EcoM_Goslar</name>
    <dbReference type="NCBI Taxonomy" id="2502409"/>
    <lineage>
        <taxon>Viruses</taxon>
        <taxon>Duplodnaviria</taxon>
        <taxon>Heunggongvirae</taxon>
        <taxon>Uroviricota</taxon>
        <taxon>Caudoviricetes</taxon>
        <taxon>Chimalliviridae</taxon>
        <taxon>Goslarvirus</taxon>
        <taxon>Goslarvirus goslar</taxon>
    </lineage>
</organism>
<keyword evidence="1" id="KW-0472">Membrane</keyword>
<keyword evidence="3" id="KW-1185">Reference proteome</keyword>
<feature type="transmembrane region" description="Helical" evidence="1">
    <location>
        <begin position="35"/>
        <end position="56"/>
    </location>
</feature>
<dbReference type="Proteomes" id="UP000294673">
    <property type="component" value="Segment"/>
</dbReference>